<evidence type="ECO:0000259" key="8">
    <source>
        <dbReference type="PROSITE" id="PS50089"/>
    </source>
</evidence>
<keyword evidence="3" id="KW-0479">Metal-binding</keyword>
<feature type="compositionally biased region" description="Low complexity" evidence="7">
    <location>
        <begin position="763"/>
        <end position="774"/>
    </location>
</feature>
<dbReference type="AlphaFoldDB" id="A0AB32WNM8"/>
<feature type="domain" description="JmjC" evidence="9">
    <location>
        <begin position="635"/>
        <end position="1029"/>
    </location>
</feature>
<dbReference type="PROSITE" id="PS50089">
    <property type="entry name" value="ZF_RING_2"/>
    <property type="match status" value="1"/>
</dbReference>
<dbReference type="GO" id="GO:0005634">
    <property type="term" value="C:nucleus"/>
    <property type="evidence" value="ECO:0007669"/>
    <property type="project" value="UniProtKB-SubCell"/>
</dbReference>
<feature type="compositionally biased region" description="Polar residues" evidence="7">
    <location>
        <begin position="850"/>
        <end position="860"/>
    </location>
</feature>
<dbReference type="RefSeq" id="XP_017980674.1">
    <property type="nucleotide sequence ID" value="XM_018125185.1"/>
</dbReference>
<sequence>MKEGQPVGVLSFRDLAAVPFEAPPDELRCARSGGGGWRCNRWRVHAQRYCEFHFLHEKHRRNNHRSVRPKPVETLPLSHHKENNGDRYSCCSSAVLTRSRRKRDHSQQQEKEEEMGVSIPDEGDGNDREVEPCSRRARSAKMATLKQESGPSGKKDGNGGKIECSSRKKRTPNVSAEKEVEVIHENFPNHKGKEEKEGYCHQCHRFKSRVMTCGKCQRKRYCDSCIKKWYPQFSEEAIAESCPFCRKNCNCRQCLQSNKLMEDVKNSGMPSNKEEKINHLNYLISLLYPFLKQFYEEQKKEIVLEAKIKGLQPSEIEVLQAVCDDYERLYCNNCKTSIVDLHRVCPKCSYELCLTCCWEIRDKCLRGGDKMVQRYFDRGKAYLHGGEALPLPLDKKKNKTSSRKLIKLLSKWQAKGNGDIPCPIERLGGCGHECLELKCVFPVSRVSMLIMKAKRLVKFHKLEDTLGTLRGNFSCLKFDNEIGSVNDALRLSASRKDCSDNYLYSPSAKDIQQGDLEQFRWHWIKGEPVIVRNVLELTSGLSWEPMVMWRAICDVSKKDSSNFNVRAIDCLDFCEVELNIHKFFMGYLKGFSHSNSWPKLLQLKDWPPSNFFEELLPRHCAELVSALPFLEYTNPYSGILNVAAKLPANCLKPDLGPKTYIAYGFVDELGRGDSVTKLHYDMSDAVNVLMHTADVTLTSEQHADIEMLKKRHVGQDQIELHGTDEDSCLPPKEQVDVNFLLKAVEPLKRKSKTSTKEVKSCQSSHSKSKLLMKTSKLKNDEESKLEKKSNRRNDEAHTIDTSFSNIHSLNGTEKDSCLPLKEQVDVDVMVEAVKAPKRKSETRKKKVKSCRSSLSESKLFQNEEESKLDERDGRMDEAHSDESIVACSTNKACQQGSVGGASQYVRDAMEASGGGAVWDIFRRQDVPKLEEYLRKHHREFRHVYGSPVDQVVHPIHDQTFYLTMHHKRKLKEEFGVEPWTIVQKLGEAIFIPAGCPHQVRNLKSCIKVALDFVSPENIHECIRLTEEFRVLPHNHRAKEDKLEVKKMMLHALNYAVEELEKLTA</sequence>
<protein>
    <submittedName>
        <fullName evidence="12">Lysine-specific demethylase JMJ25 isoform X1</fullName>
    </submittedName>
</protein>
<dbReference type="PANTHER" id="PTHR12549">
    <property type="entry name" value="JMJC DOMAIN-CONTAINING HISTONE DEMETHYLATION PROTEIN"/>
    <property type="match status" value="1"/>
</dbReference>
<evidence type="ECO:0000313" key="11">
    <source>
        <dbReference type="Proteomes" id="UP000694886"/>
    </source>
</evidence>
<dbReference type="SMART" id="SM00558">
    <property type="entry name" value="JmjC"/>
    <property type="match status" value="1"/>
</dbReference>
<dbReference type="GO" id="GO:0032454">
    <property type="term" value="F:histone H3K9 demethylase activity"/>
    <property type="evidence" value="ECO:0007669"/>
    <property type="project" value="InterPro"/>
</dbReference>
<keyword evidence="5" id="KW-0862">Zinc</keyword>
<gene>
    <name evidence="12" type="primary">LOC18594944</name>
</gene>
<dbReference type="InterPro" id="IPR003347">
    <property type="entry name" value="JmjC_dom"/>
</dbReference>
<evidence type="ECO:0000256" key="1">
    <source>
        <dbReference type="ARBA" id="ARBA00004123"/>
    </source>
</evidence>
<comment type="subcellular location">
    <subcellularLocation>
        <location evidence="1">Nucleus</location>
    </subcellularLocation>
</comment>
<evidence type="ECO:0000256" key="5">
    <source>
        <dbReference type="PROSITE-ProRule" id="PRU00175"/>
    </source>
</evidence>
<dbReference type="Gene3D" id="2.60.120.650">
    <property type="entry name" value="Cupin"/>
    <property type="match status" value="2"/>
</dbReference>
<feature type="region of interest" description="Disordered" evidence="7">
    <location>
        <begin position="751"/>
        <end position="799"/>
    </location>
</feature>
<feature type="compositionally biased region" description="Basic and acidic residues" evidence="7">
    <location>
        <begin position="125"/>
        <end position="134"/>
    </location>
</feature>
<dbReference type="Gramene" id="Tc07v2_t013210.4">
    <property type="protein sequence ID" value="Tc07v2_p013210.4"/>
    <property type="gene ID" value="Tc07v2_g013210"/>
</dbReference>
<evidence type="ECO:0000256" key="3">
    <source>
        <dbReference type="ARBA" id="ARBA00022723"/>
    </source>
</evidence>
<proteinExistence type="inferred from homology"/>
<organism evidence="11 12">
    <name type="scientific">Theobroma cacao</name>
    <name type="common">Cacao</name>
    <name type="synonym">Cocoa</name>
    <dbReference type="NCBI Taxonomy" id="3641"/>
    <lineage>
        <taxon>Eukaryota</taxon>
        <taxon>Viridiplantae</taxon>
        <taxon>Streptophyta</taxon>
        <taxon>Embryophyta</taxon>
        <taxon>Tracheophyta</taxon>
        <taxon>Spermatophyta</taxon>
        <taxon>Magnoliopsida</taxon>
        <taxon>eudicotyledons</taxon>
        <taxon>Gunneridae</taxon>
        <taxon>Pentapetalae</taxon>
        <taxon>rosids</taxon>
        <taxon>malvids</taxon>
        <taxon>Malvales</taxon>
        <taxon>Malvaceae</taxon>
        <taxon>Byttnerioideae</taxon>
        <taxon>Theobroma</taxon>
    </lineage>
</organism>
<feature type="compositionally biased region" description="Basic residues" evidence="7">
    <location>
        <begin position="836"/>
        <end position="849"/>
    </location>
</feature>
<dbReference type="PANTHER" id="PTHR12549:SF62">
    <property type="entry name" value="LYSINE-SPECIFIC DEMETHYLASE JMJ25-LIKE"/>
    <property type="match status" value="1"/>
</dbReference>
<feature type="compositionally biased region" description="Basic and acidic residues" evidence="7">
    <location>
        <begin position="864"/>
        <end position="873"/>
    </location>
</feature>
<feature type="compositionally biased region" description="Basic and acidic residues" evidence="7">
    <location>
        <begin position="777"/>
        <end position="798"/>
    </location>
</feature>
<comment type="caution">
    <text evidence="6">Lacks conserved residue(s) required for the propagation of feature annotation.</text>
</comment>
<keyword evidence="4" id="KW-0539">Nucleus</keyword>
<dbReference type="Pfam" id="PF08879">
    <property type="entry name" value="WRC"/>
    <property type="match status" value="1"/>
</dbReference>
<dbReference type="SUPFAM" id="SSF51197">
    <property type="entry name" value="Clavaminate synthase-like"/>
    <property type="match status" value="1"/>
</dbReference>
<dbReference type="CDD" id="cd02208">
    <property type="entry name" value="cupin_RmlC-like"/>
    <property type="match status" value="1"/>
</dbReference>
<accession>A0AB32WNM8</accession>
<evidence type="ECO:0000256" key="4">
    <source>
        <dbReference type="ARBA" id="ARBA00023242"/>
    </source>
</evidence>
<dbReference type="Pfam" id="PF02373">
    <property type="entry name" value="JmjC"/>
    <property type="match status" value="1"/>
</dbReference>
<name>A0AB32WNM8_THECC</name>
<feature type="domain" description="RING-type" evidence="8">
    <location>
        <begin position="200"/>
        <end position="246"/>
    </location>
</feature>
<feature type="region of interest" description="Disordered" evidence="7">
    <location>
        <begin position="63"/>
        <end position="177"/>
    </location>
</feature>
<dbReference type="PROSITE" id="PS51667">
    <property type="entry name" value="WRC"/>
    <property type="match status" value="1"/>
</dbReference>
<reference evidence="12" key="2">
    <citation type="submission" date="2025-08" db="UniProtKB">
        <authorList>
            <consortium name="RefSeq"/>
        </authorList>
    </citation>
    <scope>IDENTIFICATION</scope>
</reference>
<dbReference type="Proteomes" id="UP000694886">
    <property type="component" value="Chromosome 7"/>
</dbReference>
<dbReference type="InterPro" id="IPR045109">
    <property type="entry name" value="LSDs-like"/>
</dbReference>
<reference evidence="11" key="1">
    <citation type="journal article" date="1997" name="Nucleic Acids Res.">
        <title>tRNAscan-SE: a program for improved detection of transfer RNA genes in genomic sequence.</title>
        <authorList>
            <person name="Lowe T.M."/>
            <person name="Eddy S.R."/>
        </authorList>
    </citation>
    <scope>NUCLEOTIDE SEQUENCE [LARGE SCALE GENOMIC DNA]</scope>
    <source>
        <strain evidence="11">r\B97-61/B2</strain>
    </source>
</reference>
<feature type="region of interest" description="Disordered" evidence="7">
    <location>
        <begin position="836"/>
        <end position="873"/>
    </location>
</feature>
<evidence type="ECO:0000259" key="9">
    <source>
        <dbReference type="PROSITE" id="PS51184"/>
    </source>
</evidence>
<feature type="domain" description="WRC" evidence="10">
    <location>
        <begin position="23"/>
        <end position="69"/>
    </location>
</feature>
<dbReference type="GO" id="GO:0008270">
    <property type="term" value="F:zinc ion binding"/>
    <property type="evidence" value="ECO:0007669"/>
    <property type="project" value="UniProtKB-KW"/>
</dbReference>
<evidence type="ECO:0000313" key="12">
    <source>
        <dbReference type="RefSeq" id="XP_017980674.1"/>
    </source>
</evidence>
<dbReference type="InterPro" id="IPR001841">
    <property type="entry name" value="Znf_RING"/>
</dbReference>
<evidence type="ECO:0000256" key="6">
    <source>
        <dbReference type="PROSITE-ProRule" id="PRU01002"/>
    </source>
</evidence>
<comment type="similarity">
    <text evidence="2">Belongs to the JARID1 histone demethylase family.</text>
</comment>
<dbReference type="KEGG" id="tcc:18594944"/>
<dbReference type="FunFam" id="2.60.120.650:FF:000033">
    <property type="entry name" value="Transcription factor jumonji (JmjC) domain-containing protein"/>
    <property type="match status" value="1"/>
</dbReference>
<dbReference type="PROSITE" id="PS51184">
    <property type="entry name" value="JMJC"/>
    <property type="match status" value="1"/>
</dbReference>
<dbReference type="InterPro" id="IPR014977">
    <property type="entry name" value="WRC_dom"/>
</dbReference>
<evidence type="ECO:0000256" key="7">
    <source>
        <dbReference type="SAM" id="MobiDB-lite"/>
    </source>
</evidence>
<dbReference type="GeneID" id="18594944"/>
<keyword evidence="5" id="KW-0863">Zinc-finger</keyword>
<evidence type="ECO:0000259" key="10">
    <source>
        <dbReference type="PROSITE" id="PS51667"/>
    </source>
</evidence>
<evidence type="ECO:0000256" key="2">
    <source>
        <dbReference type="ARBA" id="ARBA00006801"/>
    </source>
</evidence>